<dbReference type="Gene3D" id="1.20.120.520">
    <property type="entry name" value="nmb1532 protein domain like"/>
    <property type="match status" value="1"/>
</dbReference>
<dbReference type="KEGG" id="pcor:KS4_09940"/>
<evidence type="ECO:0000313" key="5">
    <source>
        <dbReference type="Proteomes" id="UP000317369"/>
    </source>
</evidence>
<evidence type="ECO:0000259" key="3">
    <source>
        <dbReference type="Pfam" id="PF04282"/>
    </source>
</evidence>
<gene>
    <name evidence="4" type="ORF">KS4_09940</name>
</gene>
<evidence type="ECO:0008006" key="6">
    <source>
        <dbReference type="Google" id="ProtNLM"/>
    </source>
</evidence>
<dbReference type="InterPro" id="IPR012312">
    <property type="entry name" value="Hemerythrin-like"/>
</dbReference>
<evidence type="ECO:0000313" key="4">
    <source>
        <dbReference type="EMBL" id="QDU32955.1"/>
    </source>
</evidence>
<dbReference type="RefSeq" id="WP_145075305.1">
    <property type="nucleotide sequence ID" value="NZ_CP036425.1"/>
</dbReference>
<dbReference type="Pfam" id="PF01814">
    <property type="entry name" value="Hemerythrin"/>
    <property type="match status" value="1"/>
</dbReference>
<dbReference type="Pfam" id="PF13596">
    <property type="entry name" value="PAS_10"/>
    <property type="match status" value="1"/>
</dbReference>
<dbReference type="PANTHER" id="PTHR39966:SF3">
    <property type="entry name" value="DUF438 DOMAIN-CONTAINING PROTEIN"/>
    <property type="match status" value="1"/>
</dbReference>
<feature type="domain" description="Hemerythrin-like" evidence="2">
    <location>
        <begin position="143"/>
        <end position="281"/>
    </location>
</feature>
<organism evidence="4 5">
    <name type="scientific">Poriferisphaera corsica</name>
    <dbReference type="NCBI Taxonomy" id="2528020"/>
    <lineage>
        <taxon>Bacteria</taxon>
        <taxon>Pseudomonadati</taxon>
        <taxon>Planctomycetota</taxon>
        <taxon>Phycisphaerae</taxon>
        <taxon>Phycisphaerales</taxon>
        <taxon>Phycisphaeraceae</taxon>
        <taxon>Poriferisphaera</taxon>
    </lineage>
</organism>
<dbReference type="Pfam" id="PF04282">
    <property type="entry name" value="DUF438"/>
    <property type="match status" value="1"/>
</dbReference>
<feature type="compositionally biased region" description="Polar residues" evidence="1">
    <location>
        <begin position="319"/>
        <end position="348"/>
    </location>
</feature>
<name>A0A517YRV9_9BACT</name>
<feature type="region of interest" description="Disordered" evidence="1">
    <location>
        <begin position="316"/>
        <end position="353"/>
    </location>
</feature>
<evidence type="ECO:0000256" key="1">
    <source>
        <dbReference type="SAM" id="MobiDB-lite"/>
    </source>
</evidence>
<dbReference type="SUPFAM" id="SSF55785">
    <property type="entry name" value="PYP-like sensor domain (PAS domain)"/>
    <property type="match status" value="1"/>
</dbReference>
<dbReference type="Gene3D" id="3.30.450.20">
    <property type="entry name" value="PAS domain"/>
    <property type="match status" value="1"/>
</dbReference>
<accession>A0A517YRV9</accession>
<dbReference type="InterPro" id="IPR007380">
    <property type="entry name" value="DUF438"/>
</dbReference>
<dbReference type="PANTHER" id="PTHR39966">
    <property type="entry name" value="BLL2471 PROTEIN-RELATED"/>
    <property type="match status" value="1"/>
</dbReference>
<dbReference type="InterPro" id="IPR035965">
    <property type="entry name" value="PAS-like_dom_sf"/>
</dbReference>
<dbReference type="GO" id="GO:0005886">
    <property type="term" value="C:plasma membrane"/>
    <property type="evidence" value="ECO:0007669"/>
    <property type="project" value="TreeGrafter"/>
</dbReference>
<dbReference type="EMBL" id="CP036425">
    <property type="protein sequence ID" value="QDU32955.1"/>
    <property type="molecule type" value="Genomic_DNA"/>
</dbReference>
<dbReference type="AlphaFoldDB" id="A0A517YRV9"/>
<feature type="region of interest" description="Disordered" evidence="1">
    <location>
        <begin position="98"/>
        <end position="123"/>
    </location>
</feature>
<reference evidence="4 5" key="1">
    <citation type="submission" date="2019-02" db="EMBL/GenBank/DDBJ databases">
        <title>Deep-cultivation of Planctomycetes and their phenomic and genomic characterization uncovers novel biology.</title>
        <authorList>
            <person name="Wiegand S."/>
            <person name="Jogler M."/>
            <person name="Boedeker C."/>
            <person name="Pinto D."/>
            <person name="Vollmers J."/>
            <person name="Rivas-Marin E."/>
            <person name="Kohn T."/>
            <person name="Peeters S.H."/>
            <person name="Heuer A."/>
            <person name="Rast P."/>
            <person name="Oberbeckmann S."/>
            <person name="Bunk B."/>
            <person name="Jeske O."/>
            <person name="Meyerdierks A."/>
            <person name="Storesund J.E."/>
            <person name="Kallscheuer N."/>
            <person name="Luecker S."/>
            <person name="Lage O.M."/>
            <person name="Pohl T."/>
            <person name="Merkel B.J."/>
            <person name="Hornburger P."/>
            <person name="Mueller R.-W."/>
            <person name="Bruemmer F."/>
            <person name="Labrenz M."/>
            <person name="Spormann A.M."/>
            <person name="Op den Camp H."/>
            <person name="Overmann J."/>
            <person name="Amann R."/>
            <person name="Jetten M.S.M."/>
            <person name="Mascher T."/>
            <person name="Medema M.H."/>
            <person name="Devos D.P."/>
            <person name="Kaster A.-K."/>
            <person name="Ovreas L."/>
            <person name="Rohde M."/>
            <person name="Galperin M.Y."/>
            <person name="Jogler C."/>
        </authorList>
    </citation>
    <scope>NUCLEOTIDE SEQUENCE [LARGE SCALE GENOMIC DNA]</scope>
    <source>
        <strain evidence="4 5">KS4</strain>
    </source>
</reference>
<proteinExistence type="predicted"/>
<protein>
    <recommendedName>
        <fullName evidence="6">DUF438 domain-containing protein</fullName>
    </recommendedName>
</protein>
<feature type="domain" description="DUF438" evidence="3">
    <location>
        <begin position="15"/>
        <end position="77"/>
    </location>
</feature>
<dbReference type="Proteomes" id="UP000317369">
    <property type="component" value="Chromosome"/>
</dbReference>
<sequence length="489" mass="55279">MSEYLDNRAHRVRTLKSIIRQLHAGSSPEEVQTQLKEIVKACDHTEIAQMESELIDEGMDPKEIMSMCDLHAKLVSEILVDAPPLDATTIDEENQDPGAISLTTLNTPPQQPSPTSPKQFGCADHHANAAQNPLANVDLKPGHPIDTFTRENNALAEHIAQINTHVKTLATPNQLLDEAKVARYQARLLLNELMDIDKHYDRKENLLFSVLERHGITGPSTVMWGIDDQIREQLKLTQERFPTEKSSPADWQAYAQNTLTPAFDSVTSMIFKEQHILLPMAYKTLTDIEWAEIFEQSPIFGWCLVDPQEGYIPPKHTPTAATSNIPSNMPLDITSSESTDTPSSNNQKQRGDGDEHIMFATGHLTLDQLKLIFSTLPVDLTYVDADDRVRFFSEGPKRVFHRPKAVIGRLVQHCHPPGSVHIVDQILEDFKSGKQSLAEFWINMKGEFIHIRYYALRNEDGQYQGTLEVTQNLTHERALEGDRRLLQYD</sequence>
<evidence type="ECO:0000259" key="2">
    <source>
        <dbReference type="Pfam" id="PF01814"/>
    </source>
</evidence>
<dbReference type="OrthoDB" id="9769774at2"/>
<keyword evidence="5" id="KW-1185">Reference proteome</keyword>